<proteinExistence type="predicted"/>
<evidence type="ECO:0000313" key="3">
    <source>
        <dbReference type="Proteomes" id="UP000018851"/>
    </source>
</evidence>
<organism evidence="2 3">
    <name type="scientific">Sphingomonas sanxanigenens DSM 19645 = NX02</name>
    <dbReference type="NCBI Taxonomy" id="1123269"/>
    <lineage>
        <taxon>Bacteria</taxon>
        <taxon>Pseudomonadati</taxon>
        <taxon>Pseudomonadota</taxon>
        <taxon>Alphaproteobacteria</taxon>
        <taxon>Sphingomonadales</taxon>
        <taxon>Sphingomonadaceae</taxon>
        <taxon>Sphingomonas</taxon>
    </lineage>
</organism>
<evidence type="ECO:0008006" key="4">
    <source>
        <dbReference type="Google" id="ProtNLM"/>
    </source>
</evidence>
<protein>
    <recommendedName>
        <fullName evidence="4">DUF2721 domain-containing protein</fullName>
    </recommendedName>
</protein>
<dbReference type="EMBL" id="CP006644">
    <property type="protein sequence ID" value="AHE54669.1"/>
    <property type="molecule type" value="Genomic_DNA"/>
</dbReference>
<dbReference type="InterPro" id="IPR021279">
    <property type="entry name" value="DUF2721"/>
</dbReference>
<evidence type="ECO:0000313" key="2">
    <source>
        <dbReference type="EMBL" id="AHE54669.1"/>
    </source>
</evidence>
<keyword evidence="1" id="KW-1133">Transmembrane helix</keyword>
<evidence type="ECO:0000256" key="1">
    <source>
        <dbReference type="SAM" id="Phobius"/>
    </source>
</evidence>
<sequence>MLSGPAVTDIAHTIQLAVAPVFLLAGIGGILNVLAGRLQRVVDRSRFLATLHGESTGAEHERHVWELRLIDRRIKVVSASIALSVASAIAVCLLVALLFVASLAQLRAAVPVAILFVLAMMLLTAGLVSFAYEVRLAIINVRVPRELLEKDT</sequence>
<dbReference type="eggNOG" id="ENOG5032YAP">
    <property type="taxonomic scope" value="Bacteria"/>
</dbReference>
<dbReference type="PATRIC" id="fig|1123269.5.peg.2911"/>
<accession>W0A9R4</accession>
<dbReference type="AlphaFoldDB" id="W0A9R4"/>
<keyword evidence="3" id="KW-1185">Reference proteome</keyword>
<dbReference type="OrthoDB" id="5396182at2"/>
<dbReference type="STRING" id="1123269.NX02_14925"/>
<keyword evidence="1" id="KW-0812">Transmembrane</keyword>
<feature type="transmembrane region" description="Helical" evidence="1">
    <location>
        <begin position="108"/>
        <end position="132"/>
    </location>
</feature>
<dbReference type="KEGG" id="ssan:NX02_14925"/>
<keyword evidence="1" id="KW-0472">Membrane</keyword>
<dbReference type="Proteomes" id="UP000018851">
    <property type="component" value="Chromosome"/>
</dbReference>
<feature type="transmembrane region" description="Helical" evidence="1">
    <location>
        <begin position="76"/>
        <end position="102"/>
    </location>
</feature>
<dbReference type="Pfam" id="PF11026">
    <property type="entry name" value="DUF2721"/>
    <property type="match status" value="1"/>
</dbReference>
<gene>
    <name evidence="2" type="ORF">NX02_14925</name>
</gene>
<feature type="transmembrane region" description="Helical" evidence="1">
    <location>
        <begin position="12"/>
        <end position="35"/>
    </location>
</feature>
<dbReference type="HOGENOM" id="CLU_118464_2_0_5"/>
<name>W0A9R4_9SPHN</name>
<reference evidence="2 3" key="1">
    <citation type="submission" date="2013-07" db="EMBL/GenBank/DDBJ databases">
        <title>Completed genome of Sphingomonas sanxanigenens NX02.</title>
        <authorList>
            <person name="Ma T."/>
            <person name="Huang H."/>
            <person name="Wu M."/>
            <person name="Li X."/>
            <person name="Li G."/>
        </authorList>
    </citation>
    <scope>NUCLEOTIDE SEQUENCE [LARGE SCALE GENOMIC DNA]</scope>
    <source>
        <strain evidence="2 3">NX02</strain>
    </source>
</reference>